<keyword evidence="3" id="KW-0808">Transferase</keyword>
<protein>
    <recommendedName>
        <fullName evidence="2">chitin synthase</fullName>
        <ecNumber evidence="2">2.4.1.16</ecNumber>
    </recommendedName>
</protein>
<evidence type="ECO:0000256" key="4">
    <source>
        <dbReference type="ARBA" id="ARBA00022692"/>
    </source>
</evidence>
<gene>
    <name evidence="8" type="ORF">NEMVEDRAFT_v1g123712</name>
</gene>
<feature type="non-terminal residue" evidence="8">
    <location>
        <position position="1"/>
    </location>
</feature>
<dbReference type="PANTHER" id="PTHR22914:SF41">
    <property type="entry name" value="CHITIN SYNTHASE 7"/>
    <property type="match status" value="1"/>
</dbReference>
<evidence type="ECO:0000256" key="5">
    <source>
        <dbReference type="ARBA" id="ARBA00022989"/>
    </source>
</evidence>
<dbReference type="PANTHER" id="PTHR22914">
    <property type="entry name" value="CHITIN SYNTHASE"/>
    <property type="match status" value="1"/>
</dbReference>
<dbReference type="OMA" id="QECEDNI"/>
<keyword evidence="7" id="KW-0732">Signal</keyword>
<dbReference type="EC" id="2.4.1.16" evidence="2"/>
<dbReference type="AlphaFoldDB" id="A7SMF6"/>
<evidence type="ECO:0000256" key="1">
    <source>
        <dbReference type="ARBA" id="ARBA00004141"/>
    </source>
</evidence>
<evidence type="ECO:0000256" key="7">
    <source>
        <dbReference type="SAM" id="SignalP"/>
    </source>
</evidence>
<keyword evidence="9" id="KW-1185">Reference proteome</keyword>
<dbReference type="HOGENOM" id="CLU_103606_0_0_1"/>
<evidence type="ECO:0000256" key="3">
    <source>
        <dbReference type="ARBA" id="ARBA00022676"/>
    </source>
</evidence>
<dbReference type="GO" id="GO:0004100">
    <property type="term" value="F:chitin synthase activity"/>
    <property type="evidence" value="ECO:0000318"/>
    <property type="project" value="GO_Central"/>
</dbReference>
<evidence type="ECO:0000256" key="6">
    <source>
        <dbReference type="ARBA" id="ARBA00023136"/>
    </source>
</evidence>
<keyword evidence="5" id="KW-1133">Transmembrane helix</keyword>
<dbReference type="InterPro" id="IPR029044">
    <property type="entry name" value="Nucleotide-diphossugar_trans"/>
</dbReference>
<feature type="signal peptide" evidence="7">
    <location>
        <begin position="1"/>
        <end position="18"/>
    </location>
</feature>
<accession>A7SMF6</accession>
<dbReference type="STRING" id="45351.A7SMF6"/>
<feature type="chain" id="PRO_5002712174" description="chitin synthase" evidence="7">
    <location>
        <begin position="19"/>
        <end position="191"/>
    </location>
</feature>
<dbReference type="PhylomeDB" id="A7SMF6"/>
<keyword evidence="6" id="KW-0472">Membrane</keyword>
<dbReference type="GO" id="GO:0006031">
    <property type="term" value="P:chitin biosynthetic process"/>
    <property type="evidence" value="ECO:0000318"/>
    <property type="project" value="GO_Central"/>
</dbReference>
<sequence>MVLIFVVILYFSKVKVEAVMKIKTPYGMQFRWRLPGGMPFHIHLKDNLKVKNKKRWSQVMYMSYILDYKEGTMGSTDENTYILATDADVRFTHGDVQALLDLLMRDPRVGAVCGRTHPLGVGPIVWYQVFDYAIGHWFQKVPNHVLGTVLCSPGCFSAYRCLAVRDVLPTYATGVTTSTDFLTKDMGTLRY</sequence>
<dbReference type="SUPFAM" id="SSF53448">
    <property type="entry name" value="Nucleotide-diphospho-sugar transferases"/>
    <property type="match status" value="1"/>
</dbReference>
<dbReference type="EMBL" id="DS469708">
    <property type="protein sequence ID" value="EDO35119.1"/>
    <property type="molecule type" value="Genomic_DNA"/>
</dbReference>
<dbReference type="GO" id="GO:0016020">
    <property type="term" value="C:membrane"/>
    <property type="evidence" value="ECO:0007669"/>
    <property type="project" value="UniProtKB-SubCell"/>
</dbReference>
<organism evidence="8 9">
    <name type="scientific">Nematostella vectensis</name>
    <name type="common">Starlet sea anemone</name>
    <dbReference type="NCBI Taxonomy" id="45351"/>
    <lineage>
        <taxon>Eukaryota</taxon>
        <taxon>Metazoa</taxon>
        <taxon>Cnidaria</taxon>
        <taxon>Anthozoa</taxon>
        <taxon>Hexacorallia</taxon>
        <taxon>Actiniaria</taxon>
        <taxon>Edwardsiidae</taxon>
        <taxon>Nematostella</taxon>
    </lineage>
</organism>
<evidence type="ECO:0000313" key="8">
    <source>
        <dbReference type="EMBL" id="EDO35119.1"/>
    </source>
</evidence>
<dbReference type="InterPro" id="IPR004835">
    <property type="entry name" value="Chitin_synth"/>
</dbReference>
<comment type="subcellular location">
    <subcellularLocation>
        <location evidence="1">Membrane</location>
        <topology evidence="1">Multi-pass membrane protein</topology>
    </subcellularLocation>
</comment>
<dbReference type="Pfam" id="PF03142">
    <property type="entry name" value="Chitin_synth_2"/>
    <property type="match status" value="1"/>
</dbReference>
<dbReference type="InParanoid" id="A7SMF6"/>
<reference evidence="8 9" key="1">
    <citation type="journal article" date="2007" name="Science">
        <title>Sea anemone genome reveals ancestral eumetazoan gene repertoire and genomic organization.</title>
        <authorList>
            <person name="Putnam N.H."/>
            <person name="Srivastava M."/>
            <person name="Hellsten U."/>
            <person name="Dirks B."/>
            <person name="Chapman J."/>
            <person name="Salamov A."/>
            <person name="Terry A."/>
            <person name="Shapiro H."/>
            <person name="Lindquist E."/>
            <person name="Kapitonov V.V."/>
            <person name="Jurka J."/>
            <person name="Genikhovich G."/>
            <person name="Grigoriev I.V."/>
            <person name="Lucas S.M."/>
            <person name="Steele R.E."/>
            <person name="Finnerty J.R."/>
            <person name="Technau U."/>
            <person name="Martindale M.Q."/>
            <person name="Rokhsar D.S."/>
        </authorList>
    </citation>
    <scope>NUCLEOTIDE SEQUENCE [LARGE SCALE GENOMIC DNA]</scope>
    <source>
        <strain evidence="9">CH2 X CH6</strain>
    </source>
</reference>
<dbReference type="Proteomes" id="UP000001593">
    <property type="component" value="Unassembled WGS sequence"/>
</dbReference>
<evidence type="ECO:0000313" key="9">
    <source>
        <dbReference type="Proteomes" id="UP000001593"/>
    </source>
</evidence>
<name>A7SMF6_NEMVE</name>
<keyword evidence="3" id="KW-0328">Glycosyltransferase</keyword>
<dbReference type="eggNOG" id="KOG2571">
    <property type="taxonomic scope" value="Eukaryota"/>
</dbReference>
<evidence type="ECO:0000256" key="2">
    <source>
        <dbReference type="ARBA" id="ARBA00012543"/>
    </source>
</evidence>
<keyword evidence="4" id="KW-0812">Transmembrane</keyword>
<proteinExistence type="predicted"/>